<dbReference type="GO" id="GO:0005737">
    <property type="term" value="C:cytoplasm"/>
    <property type="evidence" value="ECO:0007669"/>
    <property type="project" value="TreeGrafter"/>
</dbReference>
<dbReference type="GO" id="GO:0016018">
    <property type="term" value="F:cyclosporin A binding"/>
    <property type="evidence" value="ECO:0007669"/>
    <property type="project" value="TreeGrafter"/>
</dbReference>
<name>A0AAD5T3Y1_9FUNG</name>
<evidence type="ECO:0000313" key="7">
    <source>
        <dbReference type="Proteomes" id="UP001211907"/>
    </source>
</evidence>
<keyword evidence="7" id="KW-1185">Reference proteome</keyword>
<dbReference type="InterPro" id="IPR002130">
    <property type="entry name" value="Cyclophilin-type_PPIase_dom"/>
</dbReference>
<evidence type="ECO:0000259" key="5">
    <source>
        <dbReference type="PROSITE" id="PS50072"/>
    </source>
</evidence>
<dbReference type="Pfam" id="PF00160">
    <property type="entry name" value="Pro_isomerase"/>
    <property type="match status" value="1"/>
</dbReference>
<comment type="function">
    <text evidence="4">PPIases accelerate the folding of proteins. It catalyzes the cis-trans isomerization of proline imidic peptide bonds in oligopeptides.</text>
</comment>
<evidence type="ECO:0000256" key="3">
    <source>
        <dbReference type="ARBA" id="ARBA00023235"/>
    </source>
</evidence>
<dbReference type="GO" id="GO:0006457">
    <property type="term" value="P:protein folding"/>
    <property type="evidence" value="ECO:0007669"/>
    <property type="project" value="TreeGrafter"/>
</dbReference>
<protein>
    <recommendedName>
        <fullName evidence="4">Peptidyl-prolyl cis-trans isomerase</fullName>
        <shortName evidence="4">PPIase</shortName>
        <ecNumber evidence="4">5.2.1.8</ecNumber>
    </recommendedName>
</protein>
<evidence type="ECO:0000256" key="2">
    <source>
        <dbReference type="ARBA" id="ARBA00023110"/>
    </source>
</evidence>
<keyword evidence="3 4" id="KW-0413">Isomerase</keyword>
<dbReference type="GO" id="GO:0003755">
    <property type="term" value="F:peptidyl-prolyl cis-trans isomerase activity"/>
    <property type="evidence" value="ECO:0007669"/>
    <property type="project" value="UniProtKB-UniRule"/>
</dbReference>
<dbReference type="Proteomes" id="UP001211907">
    <property type="component" value="Unassembled WGS sequence"/>
</dbReference>
<evidence type="ECO:0000313" key="6">
    <source>
        <dbReference type="EMBL" id="KAJ3126909.1"/>
    </source>
</evidence>
<accession>A0AAD5T3Y1</accession>
<dbReference type="EMBL" id="JADGJH010000536">
    <property type="protein sequence ID" value="KAJ3126909.1"/>
    <property type="molecule type" value="Genomic_DNA"/>
</dbReference>
<dbReference type="PANTHER" id="PTHR11071">
    <property type="entry name" value="PEPTIDYL-PROLYL CIS-TRANS ISOMERASE"/>
    <property type="match status" value="1"/>
</dbReference>
<dbReference type="PROSITE" id="PS50072">
    <property type="entry name" value="CSA_PPIASE_2"/>
    <property type="match status" value="1"/>
</dbReference>
<dbReference type="AlphaFoldDB" id="A0AAD5T3Y1"/>
<dbReference type="SUPFAM" id="SSF50891">
    <property type="entry name" value="Cyclophilin-like"/>
    <property type="match status" value="1"/>
</dbReference>
<dbReference type="PRINTS" id="PR00153">
    <property type="entry name" value="CSAPPISMRASE"/>
</dbReference>
<dbReference type="PANTHER" id="PTHR11071:SF561">
    <property type="entry name" value="PEPTIDYL-PROLYL CIS-TRANS ISOMERASE D-RELATED"/>
    <property type="match status" value="1"/>
</dbReference>
<gene>
    <name evidence="6" type="ORF">HK100_010028</name>
</gene>
<comment type="catalytic activity">
    <reaction evidence="1 4">
        <text>[protein]-peptidylproline (omega=180) = [protein]-peptidylproline (omega=0)</text>
        <dbReference type="Rhea" id="RHEA:16237"/>
        <dbReference type="Rhea" id="RHEA-COMP:10747"/>
        <dbReference type="Rhea" id="RHEA-COMP:10748"/>
        <dbReference type="ChEBI" id="CHEBI:83833"/>
        <dbReference type="ChEBI" id="CHEBI:83834"/>
        <dbReference type="EC" id="5.2.1.8"/>
    </reaction>
</comment>
<reference evidence="6" key="1">
    <citation type="submission" date="2020-05" db="EMBL/GenBank/DDBJ databases">
        <title>Phylogenomic resolution of chytrid fungi.</title>
        <authorList>
            <person name="Stajich J.E."/>
            <person name="Amses K."/>
            <person name="Simmons R."/>
            <person name="Seto K."/>
            <person name="Myers J."/>
            <person name="Bonds A."/>
            <person name="Quandt C.A."/>
            <person name="Barry K."/>
            <person name="Liu P."/>
            <person name="Grigoriev I."/>
            <person name="Longcore J.E."/>
            <person name="James T.Y."/>
        </authorList>
    </citation>
    <scope>NUCLEOTIDE SEQUENCE</scope>
    <source>
        <strain evidence="6">JEL0513</strain>
    </source>
</reference>
<comment type="similarity">
    <text evidence="4">Belongs to the cyclophilin-type PPIase family.</text>
</comment>
<evidence type="ECO:0000256" key="4">
    <source>
        <dbReference type="RuleBase" id="RU363019"/>
    </source>
</evidence>
<dbReference type="Gene3D" id="2.40.100.10">
    <property type="entry name" value="Cyclophilin-like"/>
    <property type="match status" value="1"/>
</dbReference>
<organism evidence="6 7">
    <name type="scientific">Physocladia obscura</name>
    <dbReference type="NCBI Taxonomy" id="109957"/>
    <lineage>
        <taxon>Eukaryota</taxon>
        <taxon>Fungi</taxon>
        <taxon>Fungi incertae sedis</taxon>
        <taxon>Chytridiomycota</taxon>
        <taxon>Chytridiomycota incertae sedis</taxon>
        <taxon>Chytridiomycetes</taxon>
        <taxon>Chytridiales</taxon>
        <taxon>Chytriomycetaceae</taxon>
        <taxon>Physocladia</taxon>
    </lineage>
</organism>
<evidence type="ECO:0000256" key="1">
    <source>
        <dbReference type="ARBA" id="ARBA00000971"/>
    </source>
</evidence>
<keyword evidence="2 4" id="KW-0697">Rotamase</keyword>
<dbReference type="InterPro" id="IPR029000">
    <property type="entry name" value="Cyclophilin-like_dom_sf"/>
</dbReference>
<comment type="caution">
    <text evidence="6">The sequence shown here is derived from an EMBL/GenBank/DDBJ whole genome shotgun (WGS) entry which is preliminary data.</text>
</comment>
<proteinExistence type="inferred from homology"/>
<feature type="domain" description="PPIase cyclophilin-type" evidence="5">
    <location>
        <begin position="95"/>
        <end position="264"/>
    </location>
</feature>
<dbReference type="EC" id="5.2.1.8" evidence="4"/>
<sequence length="265" mass="28219">MALINFGKLLMVTNKAFINFEFAAEDANHAAHEHDYAITTALIAAHAATLGIDPTHPPAPAVLDEVARELLLSLSQTTITAPPPRLVFDPPQPAPASRMTFILYATATPRAAENFARLCDGMRGVSRASGKPLHYKATPVHRIVPGYCVQWGDVVRGDGSAGESIYGGAFKDEPAGLKLAPVRGSLVMANSGKNSNTSQVFVVLSTDALRLKKNIAGKHVVFGHVAGFGDGDVMDESARESIKVMERFDAATENTIISIRDCGVL</sequence>